<dbReference type="Pfam" id="PF00850">
    <property type="entry name" value="Hist_deacetyl"/>
    <property type="match status" value="1"/>
</dbReference>
<organism evidence="5 6">
    <name type="scientific">Olea europaea subsp. europaea</name>
    <dbReference type="NCBI Taxonomy" id="158383"/>
    <lineage>
        <taxon>Eukaryota</taxon>
        <taxon>Viridiplantae</taxon>
        <taxon>Streptophyta</taxon>
        <taxon>Embryophyta</taxon>
        <taxon>Tracheophyta</taxon>
        <taxon>Spermatophyta</taxon>
        <taxon>Magnoliopsida</taxon>
        <taxon>eudicotyledons</taxon>
        <taxon>Gunneridae</taxon>
        <taxon>Pentapetalae</taxon>
        <taxon>asterids</taxon>
        <taxon>lamiids</taxon>
        <taxon>Lamiales</taxon>
        <taxon>Oleaceae</taxon>
        <taxon>Oleeae</taxon>
        <taxon>Olea</taxon>
    </lineage>
</organism>
<comment type="caution">
    <text evidence="5">The sequence shown here is derived from an EMBL/GenBank/DDBJ whole genome shotgun (WGS) entry which is preliminary data.</text>
</comment>
<dbReference type="GO" id="GO:0005829">
    <property type="term" value="C:cytosol"/>
    <property type="evidence" value="ECO:0007669"/>
    <property type="project" value="EnsemblPlants"/>
</dbReference>
<dbReference type="InterPro" id="IPR037138">
    <property type="entry name" value="His_deacetylse_dom_sf"/>
</dbReference>
<dbReference type="AlphaFoldDB" id="A0A8S0V6G0"/>
<accession>A0A8S0V6G0</accession>
<protein>
    <submittedName>
        <fullName evidence="5">Histone deacetylase 14 isoform X2</fullName>
    </submittedName>
</protein>
<dbReference type="SUPFAM" id="SSF52768">
    <property type="entry name" value="Arginase/deacetylase"/>
    <property type="match status" value="1"/>
</dbReference>
<dbReference type="Gramene" id="OE9A084640T2">
    <property type="protein sequence ID" value="OE9A084640C2"/>
    <property type="gene ID" value="OE9A084640"/>
</dbReference>
<dbReference type="PANTHER" id="PTHR10625:SF11">
    <property type="entry name" value="HISTONE DEACETYLASE 14, CHLOROPLASTIC"/>
    <property type="match status" value="1"/>
</dbReference>
<keyword evidence="3" id="KW-0156">Chromatin regulator</keyword>
<dbReference type="OrthoDB" id="424012at2759"/>
<dbReference type="GO" id="GO:0005739">
    <property type="term" value="C:mitochondrion"/>
    <property type="evidence" value="ECO:0007669"/>
    <property type="project" value="EnsemblPlants"/>
</dbReference>
<dbReference type="PANTHER" id="PTHR10625">
    <property type="entry name" value="HISTONE DEACETYLASE HDAC1-RELATED"/>
    <property type="match status" value="1"/>
</dbReference>
<evidence type="ECO:0000256" key="1">
    <source>
        <dbReference type="ARBA" id="ARBA00001947"/>
    </source>
</evidence>
<dbReference type="EMBL" id="CACTIH010009137">
    <property type="protein sequence ID" value="CAA3025549.1"/>
    <property type="molecule type" value="Genomic_DNA"/>
</dbReference>
<dbReference type="GO" id="GO:0030186">
    <property type="term" value="P:melatonin metabolic process"/>
    <property type="evidence" value="ECO:0007669"/>
    <property type="project" value="EnsemblPlants"/>
</dbReference>
<name>A0A8S0V6G0_OLEEU</name>
<evidence type="ECO:0000313" key="6">
    <source>
        <dbReference type="Proteomes" id="UP000594638"/>
    </source>
</evidence>
<keyword evidence="6" id="KW-1185">Reference proteome</keyword>
<dbReference type="GO" id="GO:0043014">
    <property type="term" value="F:alpha-tubulin binding"/>
    <property type="evidence" value="ECO:0007669"/>
    <property type="project" value="EnsemblPlants"/>
</dbReference>
<dbReference type="GO" id="GO:0000118">
    <property type="term" value="C:histone deacetylase complex"/>
    <property type="evidence" value="ECO:0007669"/>
    <property type="project" value="TreeGrafter"/>
</dbReference>
<dbReference type="CDD" id="cd09992">
    <property type="entry name" value="HDAC_classII"/>
    <property type="match status" value="1"/>
</dbReference>
<evidence type="ECO:0000259" key="4">
    <source>
        <dbReference type="Pfam" id="PF00850"/>
    </source>
</evidence>
<dbReference type="GO" id="GO:0051721">
    <property type="term" value="F:protein phosphatase 2A binding"/>
    <property type="evidence" value="ECO:0007669"/>
    <property type="project" value="EnsemblPlants"/>
</dbReference>
<comment type="cofactor">
    <cofactor evidence="1">
        <name>Zn(2+)</name>
        <dbReference type="ChEBI" id="CHEBI:29105"/>
    </cofactor>
</comment>
<gene>
    <name evidence="5" type="ORF">OLEA9_A084640</name>
</gene>
<dbReference type="GO" id="GO:0009570">
    <property type="term" value="C:chloroplast stroma"/>
    <property type="evidence" value="ECO:0007669"/>
    <property type="project" value="EnsemblPlants"/>
</dbReference>
<dbReference type="GO" id="GO:0048487">
    <property type="term" value="F:beta-tubulin binding"/>
    <property type="evidence" value="ECO:0007669"/>
    <property type="project" value="EnsemblPlants"/>
</dbReference>
<reference evidence="5 6" key="1">
    <citation type="submission" date="2019-12" db="EMBL/GenBank/DDBJ databases">
        <authorList>
            <person name="Alioto T."/>
            <person name="Alioto T."/>
            <person name="Gomez Garrido J."/>
        </authorList>
    </citation>
    <scope>NUCLEOTIDE SEQUENCE [LARGE SCALE GENOMIC DNA]</scope>
</reference>
<dbReference type="GO" id="GO:0042903">
    <property type="term" value="F:tubulin deacetylase activity"/>
    <property type="evidence" value="ECO:0007669"/>
    <property type="project" value="EnsemblPlants"/>
</dbReference>
<sequence length="509" mass="56598">MELRIFSSPSSAADAFFQVRHHIYWWKKKYHKFGSNVNNRFLKKNVKLEKAYSSQKGRGSVYCLNDPENNPCGPSETQLLNAKVIYSVAPAMGHNKESHPECNSRVPAIVNALEKMELTSKYRSSEMIELQSFRSASVDDIASVHERAYVSGLEKAMAQASEQGLIFIDGSGPTYATATTFQESILAAGAGISLVDSVVMSQSNTLVTFVMTFPFPVILLFKYSHFLFEVILFYFCNGYESFSFIMRWRYLFPENLDYFCGPMLQVLASKVRQDPPVGFALVRPPGHHAIPKGPMGFCVFGNVAIAARYAQRVHGLKRVFIIDFDVHHGNGTNDAFYDDPDIFFLSTHQDGSYPGTGKINQIGHGDGEGTTLNLPLPGGSGDRAMRIVFDEVIVPSARRFKPDIILVSAGYDAHVLDPLANLQFTTGTYYMLASSIKELAKDLCRGRCVFFLEGGYNLSSLSHSVADSFRAFLGEPSLAAEFDDPAFLYEEPSDKVKEAIQKVQHIHSL</sequence>
<dbReference type="InterPro" id="IPR000286">
    <property type="entry name" value="HDACs"/>
</dbReference>
<dbReference type="Proteomes" id="UP000594638">
    <property type="component" value="Unassembled WGS sequence"/>
</dbReference>
<dbReference type="PRINTS" id="PR01270">
    <property type="entry name" value="HDASUPER"/>
</dbReference>
<dbReference type="InterPro" id="IPR023696">
    <property type="entry name" value="Ureohydrolase_dom_sf"/>
</dbReference>
<feature type="domain" description="Histone deacetylase" evidence="4">
    <location>
        <begin position="99"/>
        <end position="470"/>
    </location>
</feature>
<evidence type="ECO:0000313" key="5">
    <source>
        <dbReference type="EMBL" id="CAA3025549.1"/>
    </source>
</evidence>
<proteinExistence type="predicted"/>
<dbReference type="InterPro" id="IPR023801">
    <property type="entry name" value="His_deacetylse_dom"/>
</dbReference>
<dbReference type="Gene3D" id="3.40.800.20">
    <property type="entry name" value="Histone deacetylase domain"/>
    <property type="match status" value="2"/>
</dbReference>
<evidence type="ECO:0000256" key="2">
    <source>
        <dbReference type="ARBA" id="ARBA00022491"/>
    </source>
</evidence>
<evidence type="ECO:0000256" key="3">
    <source>
        <dbReference type="ARBA" id="ARBA00022853"/>
    </source>
</evidence>
<dbReference type="GO" id="GO:0004407">
    <property type="term" value="F:histone deacetylase activity"/>
    <property type="evidence" value="ECO:0007669"/>
    <property type="project" value="TreeGrafter"/>
</dbReference>
<dbReference type="GO" id="GO:0042548">
    <property type="term" value="P:regulation of photosynthesis, light reaction"/>
    <property type="evidence" value="ECO:0007669"/>
    <property type="project" value="EnsemblPlants"/>
</dbReference>
<dbReference type="GO" id="GO:0040029">
    <property type="term" value="P:epigenetic regulation of gene expression"/>
    <property type="evidence" value="ECO:0007669"/>
    <property type="project" value="TreeGrafter"/>
</dbReference>
<keyword evidence="2" id="KW-0678">Repressor</keyword>